<comment type="caution">
    <text evidence="4">The sequence shown here is derived from an EMBL/GenBank/DDBJ whole genome shotgun (WGS) entry which is preliminary data.</text>
</comment>
<evidence type="ECO:0000256" key="1">
    <source>
        <dbReference type="ARBA" id="ARBA00006484"/>
    </source>
</evidence>
<dbReference type="InterPro" id="IPR020904">
    <property type="entry name" value="Sc_DH/Rdtase_CS"/>
</dbReference>
<protein>
    <submittedName>
        <fullName evidence="4">NADP-dependent 3-hydroxy acid dehydrogenase YdfG</fullName>
    </submittedName>
</protein>
<dbReference type="GO" id="GO:0016491">
    <property type="term" value="F:oxidoreductase activity"/>
    <property type="evidence" value="ECO:0007669"/>
    <property type="project" value="UniProtKB-KW"/>
</dbReference>
<evidence type="ECO:0000313" key="5">
    <source>
        <dbReference type="Proteomes" id="UP000283805"/>
    </source>
</evidence>
<dbReference type="Pfam" id="PF00106">
    <property type="entry name" value="adh_short"/>
    <property type="match status" value="1"/>
</dbReference>
<dbReference type="PRINTS" id="PR00080">
    <property type="entry name" value="SDRFAMILY"/>
</dbReference>
<accession>A0A419WI42</accession>
<reference evidence="4 5" key="1">
    <citation type="submission" date="2018-09" db="EMBL/GenBank/DDBJ databases">
        <title>Genomic Encyclopedia of Archaeal and Bacterial Type Strains, Phase II (KMG-II): from individual species to whole genera.</title>
        <authorList>
            <person name="Goeker M."/>
        </authorList>
    </citation>
    <scope>NUCLEOTIDE SEQUENCE [LARGE SCALE GENOMIC DNA]</scope>
    <source>
        <strain evidence="4 5">DSM 13151</strain>
    </source>
</reference>
<keyword evidence="5" id="KW-1185">Reference proteome</keyword>
<keyword evidence="2" id="KW-0560">Oxidoreductase</keyword>
<evidence type="ECO:0000256" key="3">
    <source>
        <dbReference type="RuleBase" id="RU000363"/>
    </source>
</evidence>
<name>A0A419WI42_9EURY</name>
<dbReference type="RefSeq" id="WP_120244390.1">
    <property type="nucleotide sequence ID" value="NZ_RAPO01000002.1"/>
</dbReference>
<organism evidence="4 5">
    <name type="scientific">Halopiger aswanensis</name>
    <dbReference type="NCBI Taxonomy" id="148449"/>
    <lineage>
        <taxon>Archaea</taxon>
        <taxon>Methanobacteriati</taxon>
        <taxon>Methanobacteriota</taxon>
        <taxon>Stenosarchaea group</taxon>
        <taxon>Halobacteria</taxon>
        <taxon>Halobacteriales</taxon>
        <taxon>Natrialbaceae</taxon>
        <taxon>Halopiger</taxon>
    </lineage>
</organism>
<dbReference type="SUPFAM" id="SSF51735">
    <property type="entry name" value="NAD(P)-binding Rossmann-fold domains"/>
    <property type="match status" value="1"/>
</dbReference>
<proteinExistence type="inferred from homology"/>
<dbReference type="InterPro" id="IPR036291">
    <property type="entry name" value="NAD(P)-bd_dom_sf"/>
</dbReference>
<dbReference type="OrthoDB" id="10157at2157"/>
<comment type="similarity">
    <text evidence="1 3">Belongs to the short-chain dehydrogenases/reductases (SDR) family.</text>
</comment>
<dbReference type="CDD" id="cd05374">
    <property type="entry name" value="17beta-HSD-like_SDR_c"/>
    <property type="match status" value="1"/>
</dbReference>
<dbReference type="EMBL" id="RAPO01000002">
    <property type="protein sequence ID" value="RKD95083.1"/>
    <property type="molecule type" value="Genomic_DNA"/>
</dbReference>
<sequence>MSETVLITGCSSGIGRVAAHAFLADGWTVYATARNVEALADLEAAGARTARLDVTADADVERVVDRILEEQGRLDCLINNAGFGQLGPVEDVPIEKVLEQYDVNTVGPQRLIRAVLPHMRAQGSGTIVNVTSITDRFPIAGMGAYNGSKSALATVSETLRQEVRDFGIDVVVIEPTVVSTALYDRIREELVDVDHDTAYTDLYELHELLHTVKSGGLGIASPEDVARAMLEAANSDDPRRRYTVGWTGKVAALVASVVPEPWRTPLLAAGVRAATSRPGKRLLQWWFTRNHRADRPDLSESAATERRRQRRRR</sequence>
<dbReference type="Gene3D" id="3.40.50.720">
    <property type="entry name" value="NAD(P)-binding Rossmann-like Domain"/>
    <property type="match status" value="1"/>
</dbReference>
<dbReference type="PANTHER" id="PTHR44169:SF6">
    <property type="entry name" value="NADPH-DEPENDENT 1-ACYLDIHYDROXYACETONE PHOSPHATE REDUCTASE"/>
    <property type="match status" value="1"/>
</dbReference>
<dbReference type="PROSITE" id="PS00061">
    <property type="entry name" value="ADH_SHORT"/>
    <property type="match status" value="1"/>
</dbReference>
<dbReference type="Proteomes" id="UP000283805">
    <property type="component" value="Unassembled WGS sequence"/>
</dbReference>
<dbReference type="InterPro" id="IPR002347">
    <property type="entry name" value="SDR_fam"/>
</dbReference>
<dbReference type="AlphaFoldDB" id="A0A419WI42"/>
<dbReference type="PANTHER" id="PTHR44169">
    <property type="entry name" value="NADPH-DEPENDENT 1-ACYLDIHYDROXYACETONE PHOSPHATE REDUCTASE"/>
    <property type="match status" value="1"/>
</dbReference>
<evidence type="ECO:0000313" key="4">
    <source>
        <dbReference type="EMBL" id="RKD95083.1"/>
    </source>
</evidence>
<dbReference type="PRINTS" id="PR00081">
    <property type="entry name" value="GDHRDH"/>
</dbReference>
<evidence type="ECO:0000256" key="2">
    <source>
        <dbReference type="ARBA" id="ARBA00023002"/>
    </source>
</evidence>
<gene>
    <name evidence="4" type="ORF">ATJ93_1933</name>
</gene>